<reference evidence="2 3" key="1">
    <citation type="journal article" date="2014" name="Genome Biol. Evol.">
        <title>The secreted proteins of Achlya hypogyna and Thraustotheca clavata identify the ancestral oomycete secretome and reveal gene acquisitions by horizontal gene transfer.</title>
        <authorList>
            <person name="Misner I."/>
            <person name="Blouin N."/>
            <person name="Leonard G."/>
            <person name="Richards T.A."/>
            <person name="Lane C.E."/>
        </authorList>
    </citation>
    <scope>NUCLEOTIDE SEQUENCE [LARGE SCALE GENOMIC DNA]</scope>
    <source>
        <strain evidence="2 3">ATCC 48635</strain>
    </source>
</reference>
<feature type="coiled-coil region" evidence="1">
    <location>
        <begin position="167"/>
        <end position="228"/>
    </location>
</feature>
<feature type="coiled-coil region" evidence="1">
    <location>
        <begin position="50"/>
        <end position="117"/>
    </location>
</feature>
<keyword evidence="3" id="KW-1185">Reference proteome</keyword>
<dbReference type="AlphaFoldDB" id="A0A1V9ZJN6"/>
<gene>
    <name evidence="2" type="ORF">ACHHYP_08991</name>
</gene>
<evidence type="ECO:0000313" key="3">
    <source>
        <dbReference type="Proteomes" id="UP000243579"/>
    </source>
</evidence>
<evidence type="ECO:0000256" key="1">
    <source>
        <dbReference type="SAM" id="Coils"/>
    </source>
</evidence>
<sequence length="239" mass="28840">MLGEDDVSTRELMYDILDAQQHDPMDPTFQKRLYDRQRKREYRKQIPHEMRYLKQRIEELEQQLDVLQAQREVKTEEEANSLTISWQIVATVFEEEAQQALMENQALRKRLDEMNHIMLREDDVSTREIMYDILEAQKHDLTNPDARRRMMARLRKREYRKQVPHELRYLKQRIQELEHELQALRAKHGNGGLELSWREVAIVFEAQADEALRENQALRDQLLEVQELQELLQLIPLEL</sequence>
<dbReference type="OrthoDB" id="68693at2759"/>
<protein>
    <submittedName>
        <fullName evidence="2">Uncharacterized protein</fullName>
    </submittedName>
</protein>
<comment type="caution">
    <text evidence="2">The sequence shown here is derived from an EMBL/GenBank/DDBJ whole genome shotgun (WGS) entry which is preliminary data.</text>
</comment>
<accession>A0A1V9ZJN6</accession>
<organism evidence="2 3">
    <name type="scientific">Achlya hypogyna</name>
    <name type="common">Oomycete</name>
    <name type="synonym">Protoachlya hypogyna</name>
    <dbReference type="NCBI Taxonomy" id="1202772"/>
    <lineage>
        <taxon>Eukaryota</taxon>
        <taxon>Sar</taxon>
        <taxon>Stramenopiles</taxon>
        <taxon>Oomycota</taxon>
        <taxon>Saprolegniomycetes</taxon>
        <taxon>Saprolegniales</taxon>
        <taxon>Achlyaceae</taxon>
        <taxon>Achlya</taxon>
    </lineage>
</organism>
<name>A0A1V9ZJN6_ACHHY</name>
<proteinExistence type="predicted"/>
<evidence type="ECO:0000313" key="2">
    <source>
        <dbReference type="EMBL" id="OQR98198.1"/>
    </source>
</evidence>
<dbReference type="Proteomes" id="UP000243579">
    <property type="component" value="Unassembled WGS sequence"/>
</dbReference>
<keyword evidence="1" id="KW-0175">Coiled coil</keyword>
<dbReference type="EMBL" id="JNBR01000089">
    <property type="protein sequence ID" value="OQR98198.1"/>
    <property type="molecule type" value="Genomic_DNA"/>
</dbReference>